<dbReference type="GO" id="GO:0006366">
    <property type="term" value="P:transcription by RNA polymerase II"/>
    <property type="evidence" value="ECO:0007669"/>
    <property type="project" value="TreeGrafter"/>
</dbReference>
<reference evidence="3" key="1">
    <citation type="journal article" date="2020" name="Nature">
        <title>Giant virus diversity and host interactions through global metagenomics.</title>
        <authorList>
            <person name="Schulz F."/>
            <person name="Roux S."/>
            <person name="Paez-Espino D."/>
            <person name="Jungbluth S."/>
            <person name="Walsh D.A."/>
            <person name="Denef V.J."/>
            <person name="McMahon K.D."/>
            <person name="Konstantinidis K.T."/>
            <person name="Eloe-Fadrosh E.A."/>
            <person name="Kyrpides N.C."/>
            <person name="Woyke T."/>
        </authorList>
    </citation>
    <scope>NUCLEOTIDE SEQUENCE</scope>
    <source>
        <strain evidence="3">GVMAG-M-3300025695-21</strain>
    </source>
</reference>
<dbReference type="AlphaFoldDB" id="A0A6C0J0L1"/>
<evidence type="ECO:0000256" key="1">
    <source>
        <dbReference type="ARBA" id="ARBA00022478"/>
    </source>
</evidence>
<protein>
    <recommendedName>
        <fullName evidence="4">DNA-directed RNA polymerase</fullName>
    </recommendedName>
</protein>
<dbReference type="GO" id="GO:0006360">
    <property type="term" value="P:transcription by RNA polymerase I"/>
    <property type="evidence" value="ECO:0007669"/>
    <property type="project" value="TreeGrafter"/>
</dbReference>
<dbReference type="EMBL" id="MN740297">
    <property type="protein sequence ID" value="QHT98862.1"/>
    <property type="molecule type" value="Genomic_DNA"/>
</dbReference>
<evidence type="ECO:0000313" key="3">
    <source>
        <dbReference type="EMBL" id="QHT98862.1"/>
    </source>
</evidence>
<name>A0A6C0J0L1_9ZZZZ</name>
<keyword evidence="2" id="KW-0804">Transcription</keyword>
<dbReference type="PANTHER" id="PTHR47227">
    <property type="entry name" value="DNA-DIRECTED RNA POLYMERASE SUBUNIT K"/>
    <property type="match status" value="1"/>
</dbReference>
<dbReference type="GO" id="GO:0000428">
    <property type="term" value="C:DNA-directed RNA polymerase complex"/>
    <property type="evidence" value="ECO:0007669"/>
    <property type="project" value="UniProtKB-KW"/>
</dbReference>
<dbReference type="SUPFAM" id="SSF63562">
    <property type="entry name" value="RPB6/omega subunit-like"/>
    <property type="match status" value="1"/>
</dbReference>
<dbReference type="PANTHER" id="PTHR47227:SF5">
    <property type="entry name" value="DNA-DIRECTED RNA POLYMERASES I, II, AND III SUBUNIT RPABC2"/>
    <property type="match status" value="1"/>
</dbReference>
<dbReference type="GO" id="GO:0003677">
    <property type="term" value="F:DNA binding"/>
    <property type="evidence" value="ECO:0007669"/>
    <property type="project" value="InterPro"/>
</dbReference>
<proteinExistence type="predicted"/>
<accession>A0A6C0J0L1</accession>
<dbReference type="Gene3D" id="3.90.940.10">
    <property type="match status" value="1"/>
</dbReference>
<evidence type="ECO:0000256" key="2">
    <source>
        <dbReference type="ARBA" id="ARBA00023163"/>
    </source>
</evidence>
<dbReference type="GO" id="GO:0042797">
    <property type="term" value="P:tRNA transcription by RNA polymerase III"/>
    <property type="evidence" value="ECO:0007669"/>
    <property type="project" value="TreeGrafter"/>
</dbReference>
<dbReference type="InterPro" id="IPR036161">
    <property type="entry name" value="RPB6/omega-like_sf"/>
</dbReference>
<keyword evidence="1" id="KW-0240">DNA-directed RNA polymerase</keyword>
<dbReference type="GO" id="GO:0003899">
    <property type="term" value="F:DNA-directed RNA polymerase activity"/>
    <property type="evidence" value="ECO:0007669"/>
    <property type="project" value="InterPro"/>
</dbReference>
<organism evidence="3">
    <name type="scientific">viral metagenome</name>
    <dbReference type="NCBI Taxonomy" id="1070528"/>
    <lineage>
        <taxon>unclassified sequences</taxon>
        <taxon>metagenomes</taxon>
        <taxon>organismal metagenomes</taxon>
    </lineage>
</organism>
<evidence type="ECO:0008006" key="4">
    <source>
        <dbReference type="Google" id="ProtNLM"/>
    </source>
</evidence>
<sequence length="126" mass="14849">MIIYDINRYIIYKIKMSLVYKANNIEDSGKILESLNDKKISKLIMTKYEFDNIIGLRTMQLSHGSNPFINTDIVNIKSNMELRAIALKELEQGKLPYIIERILPNNKKEYVRVRDLDLIAIKDRMR</sequence>